<dbReference type="InterPro" id="IPR052178">
    <property type="entry name" value="Sec_Metab_Biosynth_SDR"/>
</dbReference>
<name>A0A3A4B4Q4_9ACTN</name>
<dbReference type="OrthoDB" id="3210335at2"/>
<evidence type="ECO:0000313" key="5">
    <source>
        <dbReference type="Proteomes" id="UP000265768"/>
    </source>
</evidence>
<dbReference type="PANTHER" id="PTHR43618:SF8">
    <property type="entry name" value="7ALPHA-HYDROXYSTEROID DEHYDROGENASE"/>
    <property type="match status" value="1"/>
</dbReference>
<dbReference type="CDD" id="cd05233">
    <property type="entry name" value="SDR_c"/>
    <property type="match status" value="1"/>
</dbReference>
<protein>
    <submittedName>
        <fullName evidence="4">SDR family oxidoreductase</fullName>
    </submittedName>
</protein>
<dbReference type="Pfam" id="PF13561">
    <property type="entry name" value="adh_short_C2"/>
    <property type="match status" value="1"/>
</dbReference>
<dbReference type="GO" id="GO:0016491">
    <property type="term" value="F:oxidoreductase activity"/>
    <property type="evidence" value="ECO:0007669"/>
    <property type="project" value="UniProtKB-KW"/>
</dbReference>
<dbReference type="PRINTS" id="PR00080">
    <property type="entry name" value="SDRFAMILY"/>
</dbReference>
<evidence type="ECO:0000256" key="1">
    <source>
        <dbReference type="ARBA" id="ARBA00006484"/>
    </source>
</evidence>
<dbReference type="Proteomes" id="UP000265768">
    <property type="component" value="Unassembled WGS sequence"/>
</dbReference>
<reference evidence="4 5" key="1">
    <citation type="submission" date="2018-09" db="EMBL/GenBank/DDBJ databases">
        <title>YIM 75507 draft genome.</title>
        <authorList>
            <person name="Tang S."/>
            <person name="Feng Y."/>
        </authorList>
    </citation>
    <scope>NUCLEOTIDE SEQUENCE [LARGE SCALE GENOMIC DNA]</scope>
    <source>
        <strain evidence="4 5">YIM 75507</strain>
    </source>
</reference>
<organism evidence="4 5">
    <name type="scientific">Bailinhaonella thermotolerans</name>
    <dbReference type="NCBI Taxonomy" id="1070861"/>
    <lineage>
        <taxon>Bacteria</taxon>
        <taxon>Bacillati</taxon>
        <taxon>Actinomycetota</taxon>
        <taxon>Actinomycetes</taxon>
        <taxon>Streptosporangiales</taxon>
        <taxon>Streptosporangiaceae</taxon>
        <taxon>Bailinhaonella</taxon>
    </lineage>
</organism>
<proteinExistence type="inferred from homology"/>
<keyword evidence="2" id="KW-0521">NADP</keyword>
<comment type="similarity">
    <text evidence="1">Belongs to the short-chain dehydrogenases/reductases (SDR) family.</text>
</comment>
<comment type="caution">
    <text evidence="4">The sequence shown here is derived from an EMBL/GenBank/DDBJ whole genome shotgun (WGS) entry which is preliminary data.</text>
</comment>
<evidence type="ECO:0000313" key="4">
    <source>
        <dbReference type="EMBL" id="RJL35560.1"/>
    </source>
</evidence>
<evidence type="ECO:0000256" key="3">
    <source>
        <dbReference type="ARBA" id="ARBA00023002"/>
    </source>
</evidence>
<dbReference type="PANTHER" id="PTHR43618">
    <property type="entry name" value="7-ALPHA-HYDROXYSTEROID DEHYDROGENASE"/>
    <property type="match status" value="1"/>
</dbReference>
<dbReference type="Gene3D" id="3.40.50.720">
    <property type="entry name" value="NAD(P)-binding Rossmann-like Domain"/>
    <property type="match status" value="1"/>
</dbReference>
<dbReference type="PRINTS" id="PR00081">
    <property type="entry name" value="GDHRDH"/>
</dbReference>
<dbReference type="RefSeq" id="WP_119924533.1">
    <property type="nucleotide sequence ID" value="NZ_QZEY01000001.1"/>
</dbReference>
<dbReference type="EMBL" id="QZEY01000001">
    <property type="protein sequence ID" value="RJL35560.1"/>
    <property type="molecule type" value="Genomic_DNA"/>
</dbReference>
<gene>
    <name evidence="4" type="ORF">D5H75_01835</name>
</gene>
<accession>A0A3A4B4Q4</accession>
<dbReference type="SUPFAM" id="SSF51735">
    <property type="entry name" value="NAD(P)-binding Rossmann-fold domains"/>
    <property type="match status" value="1"/>
</dbReference>
<dbReference type="InterPro" id="IPR036291">
    <property type="entry name" value="NAD(P)-bd_dom_sf"/>
</dbReference>
<dbReference type="InterPro" id="IPR002347">
    <property type="entry name" value="SDR_fam"/>
</dbReference>
<dbReference type="AlphaFoldDB" id="A0A3A4B4Q4"/>
<keyword evidence="3" id="KW-0560">Oxidoreductase</keyword>
<keyword evidence="5" id="KW-1185">Reference proteome</keyword>
<evidence type="ECO:0000256" key="2">
    <source>
        <dbReference type="ARBA" id="ARBA00022857"/>
    </source>
</evidence>
<sequence length="238" mass="24700">MARTIVVSGGGTGIGKAVAARFAADGDRVVVIGRRADVLERAAEEIGAVALPADLSEPAEVERIRADLAGRFGAIDVLVNNAGGNVEPGGGDHERRWTANFRANVLTAVLPTEAFRDLLNPSGRIVFLSSIAAIRGSGGNSYGPMKAALHPYAFDLAAELGPRGITVNVVAPGFIQDTEFFGDGLSDERRARLVAQTSTGRAGTPRDVAETVHWLASPGGGHITAQVIQVNGGAERGR</sequence>